<keyword evidence="2" id="KW-0805">Transcription regulation</keyword>
<sequence>MSITVPQARSFLAVAEDLNYTRAARRLHMSPSSLSEQITTIERRLGRRLFRRTSRHVELTESGAALRPLATRLVEAADELEHWATTGPTTIRLGCPVSSPRFRALLAMLTTTMPEVEWRVRRLPFAQAYSALIGATVDCVFVAETAAPPASVQAIALWREDAIVVLPDDHRLASRELLHVDDLLGETFVTTEDPATSERWLAGISPGGAPPKTLPAASTLDEALDLCGAGMGINIAGSFAPDTYARKGIRFIPLEGVPPRTTYLCLRREAHSPGLQGLIRTATEARSLMPDRS</sequence>
<evidence type="ECO:0000256" key="3">
    <source>
        <dbReference type="ARBA" id="ARBA00023125"/>
    </source>
</evidence>
<dbReference type="SUPFAM" id="SSF53850">
    <property type="entry name" value="Periplasmic binding protein-like II"/>
    <property type="match status" value="1"/>
</dbReference>
<dbReference type="InterPro" id="IPR036390">
    <property type="entry name" value="WH_DNA-bd_sf"/>
</dbReference>
<dbReference type="Gene3D" id="3.40.190.10">
    <property type="entry name" value="Periplasmic binding protein-like II"/>
    <property type="match status" value="2"/>
</dbReference>
<evidence type="ECO:0000256" key="5">
    <source>
        <dbReference type="ARBA" id="ARBA00023163"/>
    </source>
</evidence>
<keyword evidence="5" id="KW-0804">Transcription</keyword>
<name>A0ABU6B469_9NOCA</name>
<evidence type="ECO:0000256" key="1">
    <source>
        <dbReference type="ARBA" id="ARBA00009437"/>
    </source>
</evidence>
<dbReference type="PRINTS" id="PR00039">
    <property type="entry name" value="HTHLYSR"/>
</dbReference>
<evidence type="ECO:0000259" key="6">
    <source>
        <dbReference type="PROSITE" id="PS50931"/>
    </source>
</evidence>
<evidence type="ECO:0000256" key="4">
    <source>
        <dbReference type="ARBA" id="ARBA00023159"/>
    </source>
</evidence>
<comment type="similarity">
    <text evidence="1">Belongs to the LysR transcriptional regulatory family.</text>
</comment>
<keyword evidence="8" id="KW-1185">Reference proteome</keyword>
<dbReference type="PANTHER" id="PTHR30346">
    <property type="entry name" value="TRANSCRIPTIONAL DUAL REGULATOR HCAR-RELATED"/>
    <property type="match status" value="1"/>
</dbReference>
<comment type="caution">
    <text evidence="7">The sequence shown here is derived from an EMBL/GenBank/DDBJ whole genome shotgun (WGS) entry which is preliminary data.</text>
</comment>
<dbReference type="InterPro" id="IPR005119">
    <property type="entry name" value="LysR_subst-bd"/>
</dbReference>
<dbReference type="InterPro" id="IPR036388">
    <property type="entry name" value="WH-like_DNA-bd_sf"/>
</dbReference>
<organism evidence="7 8">
    <name type="scientific">Nocardia implantans</name>
    <dbReference type="NCBI Taxonomy" id="3108168"/>
    <lineage>
        <taxon>Bacteria</taxon>
        <taxon>Bacillati</taxon>
        <taxon>Actinomycetota</taxon>
        <taxon>Actinomycetes</taxon>
        <taxon>Mycobacteriales</taxon>
        <taxon>Nocardiaceae</taxon>
        <taxon>Nocardia</taxon>
    </lineage>
</organism>
<dbReference type="Pfam" id="PF03466">
    <property type="entry name" value="LysR_substrate"/>
    <property type="match status" value="1"/>
</dbReference>
<evidence type="ECO:0000256" key="2">
    <source>
        <dbReference type="ARBA" id="ARBA00023015"/>
    </source>
</evidence>
<dbReference type="Pfam" id="PF00126">
    <property type="entry name" value="HTH_1"/>
    <property type="match status" value="1"/>
</dbReference>
<dbReference type="SUPFAM" id="SSF46785">
    <property type="entry name" value="Winged helix' DNA-binding domain"/>
    <property type="match status" value="1"/>
</dbReference>
<dbReference type="EMBL" id="JAYKYQ010000019">
    <property type="protein sequence ID" value="MEB3514516.1"/>
    <property type="molecule type" value="Genomic_DNA"/>
</dbReference>
<dbReference type="CDD" id="cd08414">
    <property type="entry name" value="PBP2_LTTR_aromatics_like"/>
    <property type="match status" value="1"/>
</dbReference>
<keyword evidence="3" id="KW-0238">DNA-binding</keyword>
<accession>A0ABU6B469</accession>
<dbReference type="PANTHER" id="PTHR30346:SF0">
    <property type="entry name" value="HCA OPERON TRANSCRIPTIONAL ACTIVATOR HCAR"/>
    <property type="match status" value="1"/>
</dbReference>
<evidence type="ECO:0000313" key="8">
    <source>
        <dbReference type="Proteomes" id="UP001348098"/>
    </source>
</evidence>
<gene>
    <name evidence="7" type="ORF">U3653_31225</name>
</gene>
<dbReference type="PROSITE" id="PS50931">
    <property type="entry name" value="HTH_LYSR"/>
    <property type="match status" value="1"/>
</dbReference>
<dbReference type="InterPro" id="IPR000847">
    <property type="entry name" value="LysR_HTH_N"/>
</dbReference>
<evidence type="ECO:0000313" key="7">
    <source>
        <dbReference type="EMBL" id="MEB3514516.1"/>
    </source>
</evidence>
<protein>
    <submittedName>
        <fullName evidence="7">LysR substrate-binding domain-containing protein</fullName>
    </submittedName>
</protein>
<dbReference type="Gene3D" id="1.10.10.10">
    <property type="entry name" value="Winged helix-like DNA-binding domain superfamily/Winged helix DNA-binding domain"/>
    <property type="match status" value="1"/>
</dbReference>
<feature type="domain" description="HTH lysR-type" evidence="6">
    <location>
        <begin position="3"/>
        <end position="60"/>
    </location>
</feature>
<keyword evidence="4" id="KW-0010">Activator</keyword>
<proteinExistence type="inferred from homology"/>
<reference evidence="7 8" key="1">
    <citation type="submission" date="2023-12" db="EMBL/GenBank/DDBJ databases">
        <title>novel species in genus Nocarida.</title>
        <authorList>
            <person name="Li Z."/>
        </authorList>
    </citation>
    <scope>NUCLEOTIDE SEQUENCE [LARGE SCALE GENOMIC DNA]</scope>
    <source>
        <strain evidence="7 8">CDC186</strain>
    </source>
</reference>
<dbReference type="Proteomes" id="UP001348098">
    <property type="component" value="Unassembled WGS sequence"/>
</dbReference>
<dbReference type="RefSeq" id="WP_195083292.1">
    <property type="nucleotide sequence ID" value="NZ_JAYESH010000002.1"/>
</dbReference>